<dbReference type="EC" id="2.7.7.6" evidence="9"/>
<comment type="similarity">
    <text evidence="9">Belongs to the RNA polymerase beta' chain family.</text>
</comment>
<dbReference type="CDD" id="cd10506">
    <property type="entry name" value="RNAP_IV_RPD1_N"/>
    <property type="match status" value="1"/>
</dbReference>
<dbReference type="Pfam" id="PF04997">
    <property type="entry name" value="RNA_pol_Rpb1_1"/>
    <property type="match status" value="1"/>
</dbReference>
<evidence type="ECO:0000259" key="10">
    <source>
        <dbReference type="SMART" id="SM00663"/>
    </source>
</evidence>
<dbReference type="InterPro" id="IPR042102">
    <property type="entry name" value="RNA_pol_Rpb1_3_sf"/>
</dbReference>
<dbReference type="InterPro" id="IPR007066">
    <property type="entry name" value="RNA_pol_Rpb1_3"/>
</dbReference>
<evidence type="ECO:0000256" key="6">
    <source>
        <dbReference type="ARBA" id="ARBA00022842"/>
    </source>
</evidence>
<feature type="domain" description="RNA polymerase N-terminal" evidence="10">
    <location>
        <begin position="234"/>
        <end position="532"/>
    </location>
</feature>
<evidence type="ECO:0000313" key="11">
    <source>
        <dbReference type="EMBL" id="KAK5782732.1"/>
    </source>
</evidence>
<dbReference type="InterPro" id="IPR006592">
    <property type="entry name" value="RNA_pol_N"/>
</dbReference>
<dbReference type="PANTHER" id="PTHR19376:SF36">
    <property type="entry name" value="DNA-DIRECTED RNA POLYMERASE IV SUBUNIT 1"/>
    <property type="match status" value="1"/>
</dbReference>
<evidence type="ECO:0000256" key="4">
    <source>
        <dbReference type="ARBA" id="ARBA00022723"/>
    </source>
</evidence>
<dbReference type="Pfam" id="PF00623">
    <property type="entry name" value="RNA_pol_Rpb1_2"/>
    <property type="match status" value="1"/>
</dbReference>
<dbReference type="SMART" id="SM00663">
    <property type="entry name" value="RPOLA_N"/>
    <property type="match status" value="1"/>
</dbReference>
<reference evidence="11 12" key="1">
    <citation type="submission" date="2023-03" db="EMBL/GenBank/DDBJ databases">
        <title>WGS of Gossypium arboreum.</title>
        <authorList>
            <person name="Yu D."/>
        </authorList>
    </citation>
    <scope>NUCLEOTIDE SEQUENCE [LARGE SCALE GENOMIC DNA]</scope>
    <source>
        <tissue evidence="11">Leaf</tissue>
    </source>
</reference>
<comment type="function">
    <text evidence="9">DNA-dependent RNA polymerase catalyzes the transcription of DNA into RNA using the four ribonucleoside triphosphates as substrates.</text>
</comment>
<dbReference type="PANTHER" id="PTHR19376">
    <property type="entry name" value="DNA-DIRECTED RNA POLYMERASE"/>
    <property type="match status" value="1"/>
</dbReference>
<dbReference type="Gene3D" id="4.10.860.120">
    <property type="entry name" value="RNA polymerase II, clamp domain"/>
    <property type="match status" value="1"/>
</dbReference>
<dbReference type="Gene3D" id="3.10.450.40">
    <property type="match status" value="1"/>
</dbReference>
<dbReference type="Gene3D" id="2.40.40.20">
    <property type="match status" value="1"/>
</dbReference>
<dbReference type="Pfam" id="PF05000">
    <property type="entry name" value="RNA_pol_Rpb1_4"/>
    <property type="match status" value="1"/>
</dbReference>
<comment type="catalytic activity">
    <reaction evidence="8 9">
        <text>RNA(n) + a ribonucleoside 5'-triphosphate = RNA(n+1) + diphosphate</text>
        <dbReference type="Rhea" id="RHEA:21248"/>
        <dbReference type="Rhea" id="RHEA-COMP:14527"/>
        <dbReference type="Rhea" id="RHEA-COMP:17342"/>
        <dbReference type="ChEBI" id="CHEBI:33019"/>
        <dbReference type="ChEBI" id="CHEBI:61557"/>
        <dbReference type="ChEBI" id="CHEBI:140395"/>
        <dbReference type="EC" id="2.7.7.6"/>
    </reaction>
</comment>
<evidence type="ECO:0000313" key="12">
    <source>
        <dbReference type="Proteomes" id="UP001358586"/>
    </source>
</evidence>
<dbReference type="InterPro" id="IPR000722">
    <property type="entry name" value="RNA_pol_asu"/>
</dbReference>
<dbReference type="Proteomes" id="UP001358586">
    <property type="component" value="Chromosome 11"/>
</dbReference>
<evidence type="ECO:0000256" key="1">
    <source>
        <dbReference type="ARBA" id="ARBA00022478"/>
    </source>
</evidence>
<dbReference type="InterPro" id="IPR040403">
    <property type="entry name" value="NRPD1_N"/>
</dbReference>
<keyword evidence="5" id="KW-0862">Zinc</keyword>
<dbReference type="EMBL" id="JARKNE010000011">
    <property type="protein sequence ID" value="KAK5782732.1"/>
    <property type="molecule type" value="Genomic_DNA"/>
</dbReference>
<gene>
    <name evidence="11" type="ORF">PVK06_037237</name>
</gene>
<dbReference type="InterPro" id="IPR007080">
    <property type="entry name" value="RNA_pol_Rpb1_1"/>
</dbReference>
<dbReference type="InterPro" id="IPR044893">
    <property type="entry name" value="RNA_pol_Rpb1_clamp_domain"/>
</dbReference>
<evidence type="ECO:0000256" key="2">
    <source>
        <dbReference type="ARBA" id="ARBA00022679"/>
    </source>
</evidence>
<dbReference type="Pfam" id="PF11523">
    <property type="entry name" value="DUF3223"/>
    <property type="match status" value="1"/>
</dbReference>
<sequence>MKSKPMTSIETDLSEEQEVLAATMTGIKFNVSGDEDNEKMSVMEIVASSQVSDPKLGFPNLRNHCTTCDARDLGHCEGHFGVIKFPYPIINPYYLSEVVQILNKICPGCKSIRKDLLIKGDKSASKLRQRKGCKYCVGNSIDWYPPMTFKISSKELFKKSTIVVEVSEDSLMMVRKRGRQALPADYWDFIPKDQQQEEDGLMKPRRRVLSHAKVHYLLKDVDPEFIKKFIQNVDSIFLNCFPVTPNSHRVTEITHRSSNSQRLIFDERTRLYKRLVDFRGVANELSSHVLECLKISKASYSALFSFLYLEKPSNEDNELILALIRNKDPVSNMSGLRYMKNVLLGKRNDHCFRMVLTGNPNLKPSEIGIPCPVAERLQIAEQLNKWNEERLKACCNLRILEKGEICIRREGTLVRIHHNEKIRLGDIIYRPLNNGDIVLINRPPSIHQHSFIALSVKVLPVSSSVSINPLICSPFRGDFDGDCLHGYVPQSINTRVELSELVSLNKQLINGQNGRNLLSLSHDSLSAAYLVNGEGVLLNLYEMQQLEMFCPNRSPSPAIIKAPLLSNPVWTGKQLFSMLFPPELDYGFAPSDVVIRNGELITSSEGSSWFRDADGNLFESLIKNCRGKVLDFLHGAQEVLCEWLSMRGMSVSLLDLYLTSDSNSRKNMMDEIFYGLQETELTCNFKQLMVDSYRDFLAGNNEEIDGFVSFDFERMCYEKQISAPVNQASVDSFKQVFRDIQNLSYKYANKDNSLLTMFKAGSKGNLLKLVQHSMCLGLQCSLVPLSFRFPPKLSCSEWNDLKSQGLTQNGDDTVESATNFIPYAVVESSFMTGLNPLECFVHSVTSRDSSFSDHADLPGTLSRRLMFFLRDLCASYDGTVRNAYGDQVVQFSYGSDKGTSTATSFANEIRSQGSILPDGTGGQPVGSLSACAISEAAYSALDQPISLLETSPLLNLKRVLECGSRRRNSDQIMTLFFSDKLGKGRHCFEYAALEIKNYLERLIFSDIVSTVLITYSPQKSTENCFNPWVCHFHVCKDTMKRRRLSVHSIIGSLQMHCANAKKLWKINLPDIQVTSESCSQFGMPNKDDRFCITVTIVEPSKKSHIELDVIQAIVLPSLLEAVVKGFPEIKKVQILWNDRFKVSKSHKTSPGELYLRVAVTGGFSKTNLWGMLMNDCLPIMDLIDWTRSHPDDINQFCLAYGIDSGSKFFLNNLKSAISDTGKTILNVHLHLVADCLSVTGEFVGLNSKGLRLRQEHAFVTSPFMQACFSNPSASFVKAAKKGVSDDLQGTIDALSWGRVPRIGTGAQFDILYSMKDERITEPVDVYKLLGNIDGSQKQDVEFEVPKACNFKSEKYVSELMDALGDSAFERLKNIETKILREFLTLNDIQRLSRTLKDILHKSPIGHRLSGADWNSAMMALYFHPRRDEKVGSGAQEIKVGYHPEHKNSRCFLLARTDGTIVDFSYHKCVIGALEVIAPDKVQSYKSKWSQSGNL</sequence>
<dbReference type="InterPro" id="IPR045867">
    <property type="entry name" value="DNA-dir_RpoC_beta_prime"/>
</dbReference>
<evidence type="ECO:0000256" key="8">
    <source>
        <dbReference type="ARBA" id="ARBA00048552"/>
    </source>
</evidence>
<keyword evidence="12" id="KW-1185">Reference proteome</keyword>
<evidence type="ECO:0000256" key="7">
    <source>
        <dbReference type="ARBA" id="ARBA00023163"/>
    </source>
</evidence>
<evidence type="ECO:0000256" key="5">
    <source>
        <dbReference type="ARBA" id="ARBA00022833"/>
    </source>
</evidence>
<dbReference type="InterPro" id="IPR038120">
    <property type="entry name" value="Rpb1_funnel_sf"/>
</dbReference>
<protein>
    <recommendedName>
        <fullName evidence="9">DNA-directed RNA polymerase subunit</fullName>
        <ecNumber evidence="9">2.7.7.6</ecNumber>
    </recommendedName>
</protein>
<evidence type="ECO:0000256" key="9">
    <source>
        <dbReference type="RuleBase" id="RU004279"/>
    </source>
</evidence>
<dbReference type="Pfam" id="PF04983">
    <property type="entry name" value="RNA_pol_Rpb1_3"/>
    <property type="match status" value="1"/>
</dbReference>
<name>A0ABR0MX63_GOSAR</name>
<dbReference type="Gene3D" id="1.10.274.100">
    <property type="entry name" value="RNA polymerase Rpb1, domain 3"/>
    <property type="match status" value="1"/>
</dbReference>
<dbReference type="Gene3D" id="3.30.1490.180">
    <property type="entry name" value="RNA polymerase ii"/>
    <property type="match status" value="1"/>
</dbReference>
<keyword evidence="1 9" id="KW-0240">DNA-directed RNA polymerase</keyword>
<dbReference type="InterPro" id="IPR007083">
    <property type="entry name" value="RNA_pol_Rpb1_4"/>
</dbReference>
<dbReference type="SUPFAM" id="SSF64484">
    <property type="entry name" value="beta and beta-prime subunits of DNA dependent RNA-polymerase"/>
    <property type="match status" value="1"/>
</dbReference>
<organism evidence="11 12">
    <name type="scientific">Gossypium arboreum</name>
    <name type="common">Tree cotton</name>
    <name type="synonym">Gossypium nanking</name>
    <dbReference type="NCBI Taxonomy" id="29729"/>
    <lineage>
        <taxon>Eukaryota</taxon>
        <taxon>Viridiplantae</taxon>
        <taxon>Streptophyta</taxon>
        <taxon>Embryophyta</taxon>
        <taxon>Tracheophyta</taxon>
        <taxon>Spermatophyta</taxon>
        <taxon>Magnoliopsida</taxon>
        <taxon>eudicotyledons</taxon>
        <taxon>Gunneridae</taxon>
        <taxon>Pentapetalae</taxon>
        <taxon>rosids</taxon>
        <taxon>malvids</taxon>
        <taxon>Malvales</taxon>
        <taxon>Malvaceae</taxon>
        <taxon>Malvoideae</taxon>
        <taxon>Gossypium</taxon>
    </lineage>
</organism>
<comment type="caution">
    <text evidence="11">The sequence shown here is derived from an EMBL/GenBank/DDBJ whole genome shotgun (WGS) entry which is preliminary data.</text>
</comment>
<keyword evidence="2 9" id="KW-0808">Transferase</keyword>
<keyword evidence="3 9" id="KW-0548">Nucleotidyltransferase</keyword>
<dbReference type="Gene3D" id="1.10.132.30">
    <property type="match status" value="1"/>
</dbReference>
<accession>A0ABR0MX63</accession>
<keyword evidence="6" id="KW-0460">Magnesium</keyword>
<keyword evidence="7 9" id="KW-0804">Transcription</keyword>
<proteinExistence type="inferred from homology"/>
<evidence type="ECO:0000256" key="3">
    <source>
        <dbReference type="ARBA" id="ARBA00022695"/>
    </source>
</evidence>
<keyword evidence="4" id="KW-0479">Metal-binding</keyword>
<dbReference type="Gene3D" id="6.20.50.80">
    <property type="match status" value="1"/>
</dbReference>